<dbReference type="Pfam" id="PF01657">
    <property type="entry name" value="Stress-antifung"/>
    <property type="match status" value="2"/>
</dbReference>
<organism evidence="8 9">
    <name type="scientific">Dendrobium nobile</name>
    <name type="common">Orchid</name>
    <dbReference type="NCBI Taxonomy" id="94219"/>
    <lineage>
        <taxon>Eukaryota</taxon>
        <taxon>Viridiplantae</taxon>
        <taxon>Streptophyta</taxon>
        <taxon>Embryophyta</taxon>
        <taxon>Tracheophyta</taxon>
        <taxon>Spermatophyta</taxon>
        <taxon>Magnoliopsida</taxon>
        <taxon>Liliopsida</taxon>
        <taxon>Asparagales</taxon>
        <taxon>Orchidaceae</taxon>
        <taxon>Epidendroideae</taxon>
        <taxon>Malaxideae</taxon>
        <taxon>Dendrobiinae</taxon>
        <taxon>Dendrobium</taxon>
    </lineage>
</organism>
<feature type="domain" description="Gnk2-homologous" evidence="7">
    <location>
        <begin position="138"/>
        <end position="244"/>
    </location>
</feature>
<dbReference type="OrthoDB" id="4062651at2759"/>
<evidence type="ECO:0000256" key="4">
    <source>
        <dbReference type="ARBA" id="ARBA00022737"/>
    </source>
</evidence>
<evidence type="ECO:0000256" key="5">
    <source>
        <dbReference type="ARBA" id="ARBA00038515"/>
    </source>
</evidence>
<dbReference type="InterPro" id="IPR038408">
    <property type="entry name" value="GNK2_sf"/>
</dbReference>
<sequence length="267" mass="29597">MEFSYKLFISVLLLLLLPIASFSAHNSSSVYQLVCNKNFTNNNNILQVNIKNTISNLAAQIYNNNTYAISSFGVGYDTIYGLIQCRTDASNESCSSCVANAVNQIQTLCPYSSESRVWYPFCFLRYDNYKFFGQADSSYTRVWPSALTAIAHSETFNAAVGLVLDATMGSAVGKDVKIGLVLTQEVNYNRTVNGIAQCTRDLDDAGCSYCLQKALEAMSNDCKNHLGCHLISNCCMFRYEIYDVFVEDESPNRRPAVSALLSNGYIS</sequence>
<keyword evidence="3 6" id="KW-0732">Signal</keyword>
<dbReference type="Proteomes" id="UP000829196">
    <property type="component" value="Unassembled WGS sequence"/>
</dbReference>
<comment type="caution">
    <text evidence="8">The sequence shown here is derived from an EMBL/GenBank/DDBJ whole genome shotgun (WGS) entry which is preliminary data.</text>
</comment>
<evidence type="ECO:0000313" key="8">
    <source>
        <dbReference type="EMBL" id="KAI0498299.1"/>
    </source>
</evidence>
<comment type="subcellular location">
    <subcellularLocation>
        <location evidence="1">Secreted</location>
    </subcellularLocation>
</comment>
<keyword evidence="4" id="KW-0677">Repeat</keyword>
<dbReference type="InterPro" id="IPR050581">
    <property type="entry name" value="CRR_secretory_protein"/>
</dbReference>
<feature type="signal peptide" evidence="6">
    <location>
        <begin position="1"/>
        <end position="24"/>
    </location>
</feature>
<keyword evidence="2" id="KW-0964">Secreted</keyword>
<dbReference type="CDD" id="cd23509">
    <property type="entry name" value="Gnk2-like"/>
    <property type="match status" value="2"/>
</dbReference>
<proteinExistence type="inferred from homology"/>
<feature type="chain" id="PRO_5035886032" description="Gnk2-homologous domain-containing protein" evidence="6">
    <location>
        <begin position="25"/>
        <end position="267"/>
    </location>
</feature>
<evidence type="ECO:0000256" key="6">
    <source>
        <dbReference type="SAM" id="SignalP"/>
    </source>
</evidence>
<dbReference type="PROSITE" id="PS51473">
    <property type="entry name" value="GNK2"/>
    <property type="match status" value="2"/>
</dbReference>
<dbReference type="GO" id="GO:0005576">
    <property type="term" value="C:extracellular region"/>
    <property type="evidence" value="ECO:0007669"/>
    <property type="project" value="UniProtKB-SubCell"/>
</dbReference>
<evidence type="ECO:0000259" key="7">
    <source>
        <dbReference type="PROSITE" id="PS51473"/>
    </source>
</evidence>
<dbReference type="PANTHER" id="PTHR32411:SF55">
    <property type="entry name" value="CYSTEINE-RICH REPEAT SECRETORY PROTEIN 55"/>
    <property type="match status" value="1"/>
</dbReference>
<evidence type="ECO:0000256" key="3">
    <source>
        <dbReference type="ARBA" id="ARBA00022729"/>
    </source>
</evidence>
<keyword evidence="9" id="KW-1185">Reference proteome</keyword>
<comment type="similarity">
    <text evidence="5">Belongs to the cysteine-rich repeat secretory protein family.</text>
</comment>
<reference evidence="8" key="1">
    <citation type="journal article" date="2022" name="Front. Genet.">
        <title>Chromosome-Scale Assembly of the Dendrobium nobile Genome Provides Insights Into the Molecular Mechanism of the Biosynthesis of the Medicinal Active Ingredient of Dendrobium.</title>
        <authorList>
            <person name="Xu Q."/>
            <person name="Niu S.-C."/>
            <person name="Li K.-L."/>
            <person name="Zheng P.-J."/>
            <person name="Zhang X.-J."/>
            <person name="Jia Y."/>
            <person name="Liu Y."/>
            <person name="Niu Y.-X."/>
            <person name="Yu L.-H."/>
            <person name="Chen D.-F."/>
            <person name="Zhang G.-Q."/>
        </authorList>
    </citation>
    <scope>NUCLEOTIDE SEQUENCE</scope>
    <source>
        <tissue evidence="8">Leaf</tissue>
    </source>
</reference>
<evidence type="ECO:0000256" key="2">
    <source>
        <dbReference type="ARBA" id="ARBA00022525"/>
    </source>
</evidence>
<dbReference type="AlphaFoldDB" id="A0A8T3APJ8"/>
<dbReference type="InterPro" id="IPR002902">
    <property type="entry name" value="GNK2"/>
</dbReference>
<evidence type="ECO:0000256" key="1">
    <source>
        <dbReference type="ARBA" id="ARBA00004613"/>
    </source>
</evidence>
<dbReference type="PANTHER" id="PTHR32411">
    <property type="entry name" value="CYSTEINE-RICH REPEAT SECRETORY PROTEIN 38-RELATED"/>
    <property type="match status" value="1"/>
</dbReference>
<accession>A0A8T3APJ8</accession>
<dbReference type="Gene3D" id="3.30.430.20">
    <property type="entry name" value="Gnk2 domain, C-X8-C-X2-C motif"/>
    <property type="match status" value="2"/>
</dbReference>
<evidence type="ECO:0000313" key="9">
    <source>
        <dbReference type="Proteomes" id="UP000829196"/>
    </source>
</evidence>
<name>A0A8T3APJ8_DENNO</name>
<feature type="domain" description="Gnk2-homologous" evidence="7">
    <location>
        <begin position="27"/>
        <end position="131"/>
    </location>
</feature>
<gene>
    <name evidence="8" type="ORF">KFK09_021540</name>
</gene>
<dbReference type="SMR" id="A0A8T3APJ8"/>
<protein>
    <recommendedName>
        <fullName evidence="7">Gnk2-homologous domain-containing protein</fullName>
    </recommendedName>
</protein>
<dbReference type="EMBL" id="JAGYWB010000015">
    <property type="protein sequence ID" value="KAI0498299.1"/>
    <property type="molecule type" value="Genomic_DNA"/>
</dbReference>